<dbReference type="Proteomes" id="UP000719917">
    <property type="component" value="Unassembled WGS sequence"/>
</dbReference>
<reference evidence="2" key="1">
    <citation type="submission" date="2020-01" db="EMBL/GenBank/DDBJ databases">
        <title>First Reported Case and Whole Genome of Weissella confusa in an Equid.</title>
        <authorList>
            <person name="Little S.V."/>
            <person name="Lawhon S.D."/>
        </authorList>
    </citation>
    <scope>NUCLEOTIDE SEQUENCE</scope>
    <source>
        <strain evidence="2">718955</strain>
    </source>
</reference>
<dbReference type="RefSeq" id="WP_135798411.1">
    <property type="nucleotide sequence ID" value="NZ_CP027565.1"/>
</dbReference>
<comment type="caution">
    <text evidence="2">The sequence shown here is derived from an EMBL/GenBank/DDBJ whole genome shotgun (WGS) entry which is preliminary data.</text>
</comment>
<protein>
    <recommendedName>
        <fullName evidence="4">DUF1640 domain-containing protein</fullName>
    </recommendedName>
</protein>
<evidence type="ECO:0000313" key="3">
    <source>
        <dbReference type="Proteomes" id="UP000719917"/>
    </source>
</evidence>
<evidence type="ECO:0008006" key="4">
    <source>
        <dbReference type="Google" id="ProtNLM"/>
    </source>
</evidence>
<organism evidence="2 3">
    <name type="scientific">Weissella confusa</name>
    <name type="common">Lactobacillus confusus</name>
    <dbReference type="NCBI Taxonomy" id="1583"/>
    <lineage>
        <taxon>Bacteria</taxon>
        <taxon>Bacillati</taxon>
        <taxon>Bacillota</taxon>
        <taxon>Bacilli</taxon>
        <taxon>Lactobacillales</taxon>
        <taxon>Lactobacillaceae</taxon>
        <taxon>Weissella</taxon>
    </lineage>
</organism>
<proteinExistence type="predicted"/>
<sequence>MDEKYVTKAEFEKFQDEEFKPLREEVRELRVEFVGFRQEVRGDLKAVNLRIDHLTDKVAMLGASIEKSSHVMMWIAGAYALPMLFLLYKMLLGNN</sequence>
<keyword evidence="1" id="KW-0812">Transmembrane</keyword>
<evidence type="ECO:0000313" key="2">
    <source>
        <dbReference type="EMBL" id="NBA11539.1"/>
    </source>
</evidence>
<keyword evidence="1" id="KW-1133">Transmembrane helix</keyword>
<accession>A0AAJ2YWS8</accession>
<gene>
    <name evidence="2" type="ORF">GTU77_04840</name>
</gene>
<feature type="transmembrane region" description="Helical" evidence="1">
    <location>
        <begin position="71"/>
        <end position="92"/>
    </location>
</feature>
<dbReference type="AlphaFoldDB" id="A0AAJ2YWS8"/>
<dbReference type="EMBL" id="JAAAMQ010000007">
    <property type="protein sequence ID" value="NBA11539.1"/>
    <property type="molecule type" value="Genomic_DNA"/>
</dbReference>
<keyword evidence="1" id="KW-0472">Membrane</keyword>
<name>A0AAJ2YWS8_WEICO</name>
<evidence type="ECO:0000256" key="1">
    <source>
        <dbReference type="SAM" id="Phobius"/>
    </source>
</evidence>